<dbReference type="Proteomes" id="UP000271125">
    <property type="component" value="Unassembled WGS sequence"/>
</dbReference>
<dbReference type="GO" id="GO:0006189">
    <property type="term" value="P:'de novo' IMP biosynthetic process"/>
    <property type="evidence" value="ECO:0007669"/>
    <property type="project" value="TreeGrafter"/>
</dbReference>
<comment type="caution">
    <text evidence="1">The sequence shown here is derived from an EMBL/GenBank/DDBJ whole genome shotgun (WGS) entry which is preliminary data.</text>
</comment>
<dbReference type="GO" id="GO:0003937">
    <property type="term" value="F:IMP cyclohydrolase activity"/>
    <property type="evidence" value="ECO:0007669"/>
    <property type="project" value="InterPro"/>
</dbReference>
<dbReference type="InterPro" id="IPR024051">
    <property type="entry name" value="AICAR_Tfase_dup_dom_sf"/>
</dbReference>
<accession>A0A660SFJ0</accession>
<dbReference type="Pfam" id="PF01808">
    <property type="entry name" value="AICARFT_IMPCHas"/>
    <property type="match status" value="1"/>
</dbReference>
<dbReference type="PANTHER" id="PTHR11692">
    <property type="entry name" value="BIFUNCTIONAL PURINE BIOSYNTHESIS PROTEIN PURH"/>
    <property type="match status" value="1"/>
</dbReference>
<proteinExistence type="predicted"/>
<evidence type="ECO:0008006" key="3">
    <source>
        <dbReference type="Google" id="ProtNLM"/>
    </source>
</evidence>
<dbReference type="PANTHER" id="PTHR11692:SF0">
    <property type="entry name" value="BIFUNCTIONAL PURINE BIOSYNTHESIS PROTEIN ATIC"/>
    <property type="match status" value="1"/>
</dbReference>
<name>A0A660SFJ0_UNCT6</name>
<dbReference type="InterPro" id="IPR016193">
    <property type="entry name" value="Cytidine_deaminase-like"/>
</dbReference>
<evidence type="ECO:0000313" key="1">
    <source>
        <dbReference type="EMBL" id="RKX68781.1"/>
    </source>
</evidence>
<organism evidence="1 2">
    <name type="scientific">candidate division TA06 bacterium</name>
    <dbReference type="NCBI Taxonomy" id="2250710"/>
    <lineage>
        <taxon>Bacteria</taxon>
        <taxon>Bacteria division TA06</taxon>
    </lineage>
</organism>
<dbReference type="AlphaFoldDB" id="A0A660SFJ0"/>
<evidence type="ECO:0000313" key="2">
    <source>
        <dbReference type="Proteomes" id="UP000271125"/>
    </source>
</evidence>
<dbReference type="SMART" id="SM00798">
    <property type="entry name" value="AICARFT_IMPCHas"/>
    <property type="match status" value="1"/>
</dbReference>
<protein>
    <recommendedName>
        <fullName evidence="3">IMP cyclohydrolase</fullName>
    </recommendedName>
</protein>
<dbReference type="SUPFAM" id="SSF53927">
    <property type="entry name" value="Cytidine deaminase-like"/>
    <property type="match status" value="1"/>
</dbReference>
<dbReference type="InterPro" id="IPR002695">
    <property type="entry name" value="PurH-like"/>
</dbReference>
<dbReference type="GO" id="GO:0005829">
    <property type="term" value="C:cytosol"/>
    <property type="evidence" value="ECO:0007669"/>
    <property type="project" value="TreeGrafter"/>
</dbReference>
<reference evidence="1 2" key="1">
    <citation type="submission" date="2018-06" db="EMBL/GenBank/DDBJ databases">
        <title>Extensive metabolic versatility and redundancy in microbially diverse, dynamic hydrothermal sediments.</title>
        <authorList>
            <person name="Dombrowski N."/>
            <person name="Teske A."/>
            <person name="Baker B.J."/>
        </authorList>
    </citation>
    <scope>NUCLEOTIDE SEQUENCE [LARGE SCALE GENOMIC DNA]</scope>
    <source>
        <strain evidence="1">B10_G13</strain>
    </source>
</reference>
<dbReference type="Gene3D" id="3.40.140.20">
    <property type="match status" value="2"/>
</dbReference>
<sequence>MLDFSREPAAVVVKHQNPCGLATGYDLKEAFKNAWFGDEVSAFGSVVGYSQKVGQDVVKLLTNKFVEVLVAPDYDESALTWIKSKKSKKNLRIIPTGNLENPPNFIEKYYIRGGIISQTQNNKICLGDKIEDILTKPKIITEPKTGTKYKIGCVTKKNFKDNMENLVKFAIIAGKYVKSNAIILAYEYETGKYRLLGIGAGQPNRKDSVEKLAIPKAKENLMRQYFREQSLDYVITMDRIIHDKEYGNKISKEIESYTKNILSSEKVVLFSDAFFPFRDGLVAAAQSGIRYIVQPGGSTMDESIINAANEYGLAMSFTGIRHFRH</sequence>
<dbReference type="EMBL" id="QNBD01000241">
    <property type="protein sequence ID" value="RKX68781.1"/>
    <property type="molecule type" value="Genomic_DNA"/>
</dbReference>
<gene>
    <name evidence="1" type="ORF">DRP43_05120</name>
</gene>
<dbReference type="GO" id="GO:0004643">
    <property type="term" value="F:phosphoribosylaminoimidazolecarboxamide formyltransferase activity"/>
    <property type="evidence" value="ECO:0007669"/>
    <property type="project" value="InterPro"/>
</dbReference>